<dbReference type="EMBL" id="JXYQ01000073">
    <property type="protein sequence ID" value="KJA09064.1"/>
    <property type="molecule type" value="Genomic_DNA"/>
</dbReference>
<organism evidence="1 2">
    <name type="scientific">Acidovorax temperans</name>
    <dbReference type="NCBI Taxonomy" id="80878"/>
    <lineage>
        <taxon>Bacteria</taxon>
        <taxon>Pseudomonadati</taxon>
        <taxon>Pseudomonadota</taxon>
        <taxon>Betaproteobacteria</taxon>
        <taxon>Burkholderiales</taxon>
        <taxon>Comamonadaceae</taxon>
        <taxon>Acidovorax</taxon>
    </lineage>
</organism>
<dbReference type="Proteomes" id="UP000032566">
    <property type="component" value="Unassembled WGS sequence"/>
</dbReference>
<name>A0A0D7K4X7_9BURK</name>
<comment type="caution">
    <text evidence="1">The sequence shown here is derived from an EMBL/GenBank/DDBJ whole genome shotgun (WGS) entry which is preliminary data.</text>
</comment>
<dbReference type="PATRIC" id="fig|80878.5.peg.3660"/>
<evidence type="ECO:0000313" key="2">
    <source>
        <dbReference type="Proteomes" id="UP000032566"/>
    </source>
</evidence>
<proteinExistence type="predicted"/>
<evidence type="ECO:0000313" key="1">
    <source>
        <dbReference type="EMBL" id="KJA09064.1"/>
    </source>
</evidence>
<reference evidence="1 2" key="1">
    <citation type="submission" date="2014-12" db="EMBL/GenBank/DDBJ databases">
        <title>Isolation of bacteria from lake water.</title>
        <authorList>
            <person name="Sheng K.-Y."/>
            <person name="Chin P.-S."/>
            <person name="Chan K.-G."/>
            <person name="Tan G.S."/>
        </authorList>
    </citation>
    <scope>NUCLEOTIDE SEQUENCE [LARGE SCALE GENOMIC DNA]</scope>
    <source>
        <strain evidence="1 2">KY4</strain>
    </source>
</reference>
<keyword evidence="2" id="KW-1185">Reference proteome</keyword>
<dbReference type="OrthoDB" id="9948514at2"/>
<accession>A0A0D7K4X7</accession>
<sequence length="374" mass="39156">MTMDIANLSETMRQGEATRAALGVQLRTRPLWSGAGRFTGVPVRFINPYRMRPVNSPEYLFENIVHNGAVYMADGQVSLANATVYTGTDLKTWVARNAGTSEGLVAGKMLAAGSLLFIVTSYAGNSFMKTSVDNGVTWVYQGGGANGMSFSSAGGYVYGLSGSGTTGFQTMSAAAPAPANRNFATARVWNKVLNNGARWLALGDLYTAAEWSANGLDGWASATGYAAAMDAMPSGTRSAFTVGGRFVVFTVAAGAISTAYSDNATAWSVGALGEMEPTGLRVNLLGSTSAEMGGVLYIPVKLTDGTNFWNALLATADGIKFKWLPPFWRGTEALPTICAKAGGTGLIFNAASTGVTAAHRFETNPDAQEVYLAV</sequence>
<dbReference type="RefSeq" id="WP_157020101.1">
    <property type="nucleotide sequence ID" value="NZ_JXYQ01000073.1"/>
</dbReference>
<gene>
    <name evidence="1" type="ORF">RP29_18470</name>
</gene>
<protein>
    <submittedName>
        <fullName evidence="1">Uncharacterized protein</fullName>
    </submittedName>
</protein>
<dbReference type="AlphaFoldDB" id="A0A0D7K4X7"/>